<evidence type="ECO:0000313" key="10">
    <source>
        <dbReference type="EMBL" id="MCF2562774.1"/>
    </source>
</evidence>
<feature type="transmembrane region" description="Helical" evidence="8">
    <location>
        <begin position="120"/>
        <end position="149"/>
    </location>
</feature>
<comment type="similarity">
    <text evidence="7">Belongs to the ThrE exporter (TC 2.A.79) family.</text>
</comment>
<dbReference type="InterPro" id="IPR024528">
    <property type="entry name" value="ThrE_2"/>
</dbReference>
<evidence type="ECO:0000256" key="5">
    <source>
        <dbReference type="ARBA" id="ARBA00022989"/>
    </source>
</evidence>
<evidence type="ECO:0000256" key="4">
    <source>
        <dbReference type="ARBA" id="ARBA00022692"/>
    </source>
</evidence>
<comment type="caution">
    <text evidence="10">The sequence shown here is derived from an EMBL/GenBank/DDBJ whole genome shotgun (WGS) entry which is preliminary data.</text>
</comment>
<evidence type="ECO:0000256" key="8">
    <source>
        <dbReference type="SAM" id="Phobius"/>
    </source>
</evidence>
<proteinExistence type="inferred from homology"/>
<gene>
    <name evidence="10" type="ORF">I6E12_01400</name>
</gene>
<feature type="transmembrane region" description="Helical" evidence="8">
    <location>
        <begin position="82"/>
        <end position="100"/>
    </location>
</feature>
<accession>A0ABS9CEV8</accession>
<evidence type="ECO:0000256" key="2">
    <source>
        <dbReference type="ARBA" id="ARBA00022475"/>
    </source>
</evidence>
<evidence type="ECO:0000256" key="1">
    <source>
        <dbReference type="ARBA" id="ARBA00004651"/>
    </source>
</evidence>
<evidence type="ECO:0000256" key="7">
    <source>
        <dbReference type="ARBA" id="ARBA00034125"/>
    </source>
</evidence>
<dbReference type="PANTHER" id="PTHR34390:SF1">
    <property type="entry name" value="SUCCINATE TRANSPORTER SUBUNIT YJJB-RELATED"/>
    <property type="match status" value="1"/>
</dbReference>
<dbReference type="PANTHER" id="PTHR34390">
    <property type="entry name" value="UPF0442 PROTEIN YJJB-RELATED"/>
    <property type="match status" value="1"/>
</dbReference>
<keyword evidence="4 8" id="KW-0812">Transmembrane</keyword>
<dbReference type="Proteomes" id="UP001200470">
    <property type="component" value="Unassembled WGS sequence"/>
</dbReference>
<dbReference type="InterPro" id="IPR050539">
    <property type="entry name" value="ThrE_Dicarb/AminoAcid_Exp"/>
</dbReference>
<reference evidence="10 11" key="1">
    <citation type="submission" date="2020-12" db="EMBL/GenBank/DDBJ databases">
        <title>Whole genome sequences of gut porcine anaerobes.</title>
        <authorList>
            <person name="Kubasova T."/>
            <person name="Jahodarova E."/>
            <person name="Rychlik I."/>
        </authorList>
    </citation>
    <scope>NUCLEOTIDE SEQUENCE [LARGE SCALE GENOMIC DNA]</scope>
    <source>
        <strain evidence="10 11">An925</strain>
    </source>
</reference>
<keyword evidence="3" id="KW-0997">Cell inner membrane</keyword>
<evidence type="ECO:0000256" key="3">
    <source>
        <dbReference type="ARBA" id="ARBA00022519"/>
    </source>
</evidence>
<feature type="transmembrane region" description="Helical" evidence="8">
    <location>
        <begin position="46"/>
        <end position="70"/>
    </location>
</feature>
<dbReference type="Pfam" id="PF12821">
    <property type="entry name" value="ThrE_2"/>
    <property type="match status" value="1"/>
</dbReference>
<dbReference type="RefSeq" id="WP_094391496.1">
    <property type="nucleotide sequence ID" value="NZ_JADYTN010000002.1"/>
</dbReference>
<sequence length="163" mass="17442">MIMTDILLDGFFAAIAAIGFGSISNVPLQAFKGCALLAAAGHATRFVLTHACGWGLIPAAFIGALVIGFFAPKASRHWRIPAEALAFPALLPMIPGMYAYRSVEGLLQCIMSKDAETFTHAFYLFSYNGMVCVIIVILMVLGATVPIIVDARRQTDNSDTKTA</sequence>
<keyword evidence="6 8" id="KW-0472">Membrane</keyword>
<keyword evidence="5 8" id="KW-1133">Transmembrane helix</keyword>
<comment type="subcellular location">
    <subcellularLocation>
        <location evidence="1">Cell membrane</location>
        <topology evidence="1">Multi-pass membrane protein</topology>
    </subcellularLocation>
</comment>
<name>A0ABS9CEV8_9BACT</name>
<organism evidence="10 11">
    <name type="scientific">Xylanibacter brevis</name>
    <dbReference type="NCBI Taxonomy" id="83231"/>
    <lineage>
        <taxon>Bacteria</taxon>
        <taxon>Pseudomonadati</taxon>
        <taxon>Bacteroidota</taxon>
        <taxon>Bacteroidia</taxon>
        <taxon>Bacteroidales</taxon>
        <taxon>Prevotellaceae</taxon>
        <taxon>Xylanibacter</taxon>
    </lineage>
</organism>
<evidence type="ECO:0000256" key="6">
    <source>
        <dbReference type="ARBA" id="ARBA00023136"/>
    </source>
</evidence>
<protein>
    <submittedName>
        <fullName evidence="10">Threonine/serine exporter family protein</fullName>
    </submittedName>
</protein>
<evidence type="ECO:0000313" key="11">
    <source>
        <dbReference type="Proteomes" id="UP001200470"/>
    </source>
</evidence>
<evidence type="ECO:0000259" key="9">
    <source>
        <dbReference type="Pfam" id="PF12821"/>
    </source>
</evidence>
<keyword evidence="2" id="KW-1003">Cell membrane</keyword>
<dbReference type="EMBL" id="JADYTN010000002">
    <property type="protein sequence ID" value="MCF2562774.1"/>
    <property type="molecule type" value="Genomic_DNA"/>
</dbReference>
<feature type="domain" description="Threonine/Serine exporter ThrE" evidence="9">
    <location>
        <begin position="10"/>
        <end position="146"/>
    </location>
</feature>
<keyword evidence="11" id="KW-1185">Reference proteome</keyword>